<dbReference type="EMBL" id="ML979020">
    <property type="protein sequence ID" value="KAF1922605.1"/>
    <property type="molecule type" value="Genomic_DNA"/>
</dbReference>
<evidence type="ECO:0000313" key="2">
    <source>
        <dbReference type="Proteomes" id="UP000800082"/>
    </source>
</evidence>
<evidence type="ECO:0000313" key="1">
    <source>
        <dbReference type="EMBL" id="KAF1922605.1"/>
    </source>
</evidence>
<reference evidence="1" key="1">
    <citation type="journal article" date="2020" name="Stud. Mycol.">
        <title>101 Dothideomycetes genomes: a test case for predicting lifestyles and emergence of pathogens.</title>
        <authorList>
            <person name="Haridas S."/>
            <person name="Albert R."/>
            <person name="Binder M."/>
            <person name="Bloem J."/>
            <person name="Labutti K."/>
            <person name="Salamov A."/>
            <person name="Andreopoulos B."/>
            <person name="Baker S."/>
            <person name="Barry K."/>
            <person name="Bills G."/>
            <person name="Bluhm B."/>
            <person name="Cannon C."/>
            <person name="Castanera R."/>
            <person name="Culley D."/>
            <person name="Daum C."/>
            <person name="Ezra D."/>
            <person name="Gonzalez J."/>
            <person name="Henrissat B."/>
            <person name="Kuo A."/>
            <person name="Liang C."/>
            <person name="Lipzen A."/>
            <person name="Lutzoni F."/>
            <person name="Magnuson J."/>
            <person name="Mondo S."/>
            <person name="Nolan M."/>
            <person name="Ohm R."/>
            <person name="Pangilinan J."/>
            <person name="Park H.-J."/>
            <person name="Ramirez L."/>
            <person name="Alfaro M."/>
            <person name="Sun H."/>
            <person name="Tritt A."/>
            <person name="Yoshinaga Y."/>
            <person name="Zwiers L.-H."/>
            <person name="Turgeon B."/>
            <person name="Goodwin S."/>
            <person name="Spatafora J."/>
            <person name="Crous P."/>
            <person name="Grigoriev I."/>
        </authorList>
    </citation>
    <scope>NUCLEOTIDE SEQUENCE</scope>
    <source>
        <strain evidence="1">CBS 183.55</strain>
    </source>
</reference>
<gene>
    <name evidence="1" type="ORF">M421DRAFT_426745</name>
</gene>
<dbReference type="RefSeq" id="XP_033442858.1">
    <property type="nucleotide sequence ID" value="XM_033594487.1"/>
</dbReference>
<dbReference type="Proteomes" id="UP000800082">
    <property type="component" value="Unassembled WGS sequence"/>
</dbReference>
<proteinExistence type="predicted"/>
<organism evidence="1 2">
    <name type="scientific">Didymella exigua CBS 183.55</name>
    <dbReference type="NCBI Taxonomy" id="1150837"/>
    <lineage>
        <taxon>Eukaryota</taxon>
        <taxon>Fungi</taxon>
        <taxon>Dikarya</taxon>
        <taxon>Ascomycota</taxon>
        <taxon>Pezizomycotina</taxon>
        <taxon>Dothideomycetes</taxon>
        <taxon>Pleosporomycetidae</taxon>
        <taxon>Pleosporales</taxon>
        <taxon>Pleosporineae</taxon>
        <taxon>Didymellaceae</taxon>
        <taxon>Didymella</taxon>
    </lineage>
</organism>
<name>A0A6A5R3G0_9PLEO</name>
<dbReference type="AlphaFoldDB" id="A0A6A5R3G0"/>
<accession>A0A6A5R3G0</accession>
<sequence length="150" mass="17066">MAANRHIIMPNPQSRYARSRGARNAVCKICLWEVLRHCALSSLPRISPFSMTTRQRRLSNLSRKRPHTSKRSDSSICHNTLFSIIVFRDLNYCWVVESLRLPSNWATAILFPCNLSFVFTDLGYQCDQGMVSLAGCLQVCSRDVSKSVIL</sequence>
<protein>
    <submittedName>
        <fullName evidence="1">Uncharacterized protein</fullName>
    </submittedName>
</protein>
<dbReference type="GeneID" id="54352155"/>
<keyword evidence="2" id="KW-1185">Reference proteome</keyword>